<reference evidence="1 2" key="1">
    <citation type="submission" date="2024-10" db="EMBL/GenBank/DDBJ databases">
        <title>The Natural Products Discovery Center: Release of the First 8490 Sequenced Strains for Exploring Actinobacteria Biosynthetic Diversity.</title>
        <authorList>
            <person name="Kalkreuter E."/>
            <person name="Kautsar S.A."/>
            <person name="Yang D."/>
            <person name="Bader C.D."/>
            <person name="Teijaro C.N."/>
            <person name="Fluegel L."/>
            <person name="Davis C.M."/>
            <person name="Simpson J.R."/>
            <person name="Lauterbach L."/>
            <person name="Steele A.D."/>
            <person name="Gui C."/>
            <person name="Meng S."/>
            <person name="Li G."/>
            <person name="Viehrig K."/>
            <person name="Ye F."/>
            <person name="Su P."/>
            <person name="Kiefer A.F."/>
            <person name="Nichols A."/>
            <person name="Cepeda A.J."/>
            <person name="Yan W."/>
            <person name="Fan B."/>
            <person name="Jiang Y."/>
            <person name="Adhikari A."/>
            <person name="Zheng C.-J."/>
            <person name="Schuster L."/>
            <person name="Cowan T.M."/>
            <person name="Smanski M.J."/>
            <person name="Chevrette M.G."/>
            <person name="De Carvalho L.P.S."/>
            <person name="Shen B."/>
        </authorList>
    </citation>
    <scope>NUCLEOTIDE SEQUENCE [LARGE SCALE GENOMIC DNA]</scope>
    <source>
        <strain evidence="1 2">NPDC006488</strain>
    </source>
</reference>
<evidence type="ECO:0000313" key="1">
    <source>
        <dbReference type="EMBL" id="MFE9605636.1"/>
    </source>
</evidence>
<name>A0ABW6MHP2_9ACTN</name>
<evidence type="ECO:0000313" key="2">
    <source>
        <dbReference type="Proteomes" id="UP001601303"/>
    </source>
</evidence>
<gene>
    <name evidence="1" type="ORF">ACFYNQ_44740</name>
</gene>
<dbReference type="EMBL" id="JBIAHM010000020">
    <property type="protein sequence ID" value="MFE9605636.1"/>
    <property type="molecule type" value="Genomic_DNA"/>
</dbReference>
<proteinExistence type="predicted"/>
<protein>
    <submittedName>
        <fullName evidence="1">Rod shape-determining protein</fullName>
    </submittedName>
</protein>
<keyword evidence="2" id="KW-1185">Reference proteome</keyword>
<dbReference type="RefSeq" id="WP_388114388.1">
    <property type="nucleotide sequence ID" value="NZ_JBIAHM010000020.1"/>
</dbReference>
<accession>A0ABW6MHP2</accession>
<dbReference type="Proteomes" id="UP001601303">
    <property type="component" value="Unassembled WGS sequence"/>
</dbReference>
<sequence>MLWWALEEIRIQRTGRNARYTQVVLELAWNAGPGSDASLAAELLAVGVPKASQLWPPIGSVVLVAPGSCAHPGVQPALDTVREQWPGADVRVVDETVAALTGANLDPEPAACVVVHLDAVHTSVALVAGREVVASGLATGGTRGLADAVIGHVREGHGLDLGLEVAWSAVVHGGAFAPSRTVPGPLSVHGSPITDDGPRPRRPAEVTLSPTELRAVVTPAYQPVVDLVARVLRNAPPDTARQATAGGLLLTGPHPPGAEDHLTEHTGLPAHRVTEPRNGFEHPQVLRDGVARLLAENPPTPVIDDERTERFRQLIANWARSPSDVDQDAYTPEELALLEALRLLPGRPNTDDR</sequence>
<dbReference type="Pfam" id="PF06723">
    <property type="entry name" value="MreB_Mbl"/>
    <property type="match status" value="1"/>
</dbReference>
<organism evidence="1 2">
    <name type="scientific">Streptomyces hokutonensis</name>
    <dbReference type="NCBI Taxonomy" id="1306990"/>
    <lineage>
        <taxon>Bacteria</taxon>
        <taxon>Bacillati</taxon>
        <taxon>Actinomycetota</taxon>
        <taxon>Actinomycetes</taxon>
        <taxon>Kitasatosporales</taxon>
        <taxon>Streptomycetaceae</taxon>
        <taxon>Streptomyces</taxon>
    </lineage>
</organism>
<dbReference type="InterPro" id="IPR056546">
    <property type="entry name" value="MreB_MamK-like"/>
</dbReference>
<comment type="caution">
    <text evidence="1">The sequence shown here is derived from an EMBL/GenBank/DDBJ whole genome shotgun (WGS) entry which is preliminary data.</text>
</comment>